<keyword evidence="5" id="KW-1185">Reference proteome</keyword>
<dbReference type="GO" id="GO:0016491">
    <property type="term" value="F:oxidoreductase activity"/>
    <property type="evidence" value="ECO:0007669"/>
    <property type="project" value="UniProtKB-KW"/>
</dbReference>
<reference evidence="4 5" key="1">
    <citation type="submission" date="2014-09" db="EMBL/GenBank/DDBJ databases">
        <title>Genome sequencing of Methyloceanibacter caenitepidi Gela4.</title>
        <authorList>
            <person name="Takeuchi M."/>
            <person name="Susumu S."/>
            <person name="Kamagata Y."/>
            <person name="Oshima K."/>
            <person name="Hattori M."/>
            <person name="Iwasaki W."/>
        </authorList>
    </citation>
    <scope>NUCLEOTIDE SEQUENCE [LARGE SCALE GENOMIC DNA]</scope>
    <source>
        <strain evidence="4 5">Gela4</strain>
    </source>
</reference>
<dbReference type="PRINTS" id="PR00081">
    <property type="entry name" value="GDHRDH"/>
</dbReference>
<dbReference type="PIRSF" id="PIRSF000126">
    <property type="entry name" value="11-beta-HSD1"/>
    <property type="match status" value="1"/>
</dbReference>
<protein>
    <submittedName>
        <fullName evidence="4">Short-chain dehydrogenase/reductase SDR</fullName>
    </submittedName>
</protein>
<dbReference type="CDD" id="cd05233">
    <property type="entry name" value="SDR_c"/>
    <property type="match status" value="1"/>
</dbReference>
<gene>
    <name evidence="4" type="ORF">GL4_0417</name>
</gene>
<evidence type="ECO:0000256" key="1">
    <source>
        <dbReference type="ARBA" id="ARBA00006484"/>
    </source>
</evidence>
<dbReference type="Gene3D" id="3.40.50.720">
    <property type="entry name" value="NAD(P)-binding Rossmann-like Domain"/>
    <property type="match status" value="1"/>
</dbReference>
<evidence type="ECO:0000256" key="2">
    <source>
        <dbReference type="ARBA" id="ARBA00023002"/>
    </source>
</evidence>
<accession>A0A0A8JZB9</accession>
<sequence length="284" mass="30948">MKPVAVITGATRGIGRALAEEFAKNSHAVLLVGRNETALAELAQQIAATYNVGAYSVACDLATPEGCDKVEDALQANGLYCESLVNNAAMMTAGHFQDQDRDTLLKTIDLNLRSVLDLTRRFLPDMIARGAGGVLNVSSVEGFMPVPYQATYAATKAAMISWSRALAYEVMGTGVRVCMVAPGVIETDIHATGGAENSYYALYLPKMTPERLSEAAYRRFKHGNWIIIEGWLNRAFVTLARFVPGYFLIPTSGWFFRVRDENGTAAEAKPLPHPDDDTPKHDKT</sequence>
<dbReference type="InterPro" id="IPR002347">
    <property type="entry name" value="SDR_fam"/>
</dbReference>
<dbReference type="HOGENOM" id="CLU_010194_2_1_5"/>
<dbReference type="SUPFAM" id="SSF51735">
    <property type="entry name" value="NAD(P)-binding Rossmann-fold domains"/>
    <property type="match status" value="1"/>
</dbReference>
<dbReference type="Pfam" id="PF00106">
    <property type="entry name" value="adh_short"/>
    <property type="match status" value="1"/>
</dbReference>
<evidence type="ECO:0000256" key="3">
    <source>
        <dbReference type="RuleBase" id="RU000363"/>
    </source>
</evidence>
<dbReference type="AlphaFoldDB" id="A0A0A8JZB9"/>
<proteinExistence type="inferred from homology"/>
<dbReference type="Proteomes" id="UP000031643">
    <property type="component" value="Chromosome"/>
</dbReference>
<dbReference type="KEGG" id="mcg:GL4_0417"/>
<organism evidence="4 5">
    <name type="scientific">Methyloceanibacter caenitepidi</name>
    <dbReference type="NCBI Taxonomy" id="1384459"/>
    <lineage>
        <taxon>Bacteria</taxon>
        <taxon>Pseudomonadati</taxon>
        <taxon>Pseudomonadota</taxon>
        <taxon>Alphaproteobacteria</taxon>
        <taxon>Hyphomicrobiales</taxon>
        <taxon>Hyphomicrobiaceae</taxon>
        <taxon>Methyloceanibacter</taxon>
    </lineage>
</organism>
<dbReference type="STRING" id="1384459.GL4_0417"/>
<dbReference type="PRINTS" id="PR00080">
    <property type="entry name" value="SDRFAMILY"/>
</dbReference>
<dbReference type="InterPro" id="IPR020904">
    <property type="entry name" value="Sc_DH/Rdtase_CS"/>
</dbReference>
<name>A0A0A8JZB9_9HYPH</name>
<dbReference type="InterPro" id="IPR036291">
    <property type="entry name" value="NAD(P)-bd_dom_sf"/>
</dbReference>
<dbReference type="GO" id="GO:0016020">
    <property type="term" value="C:membrane"/>
    <property type="evidence" value="ECO:0007669"/>
    <property type="project" value="TreeGrafter"/>
</dbReference>
<keyword evidence="2" id="KW-0560">Oxidoreductase</keyword>
<dbReference type="PROSITE" id="PS00061">
    <property type="entry name" value="ADH_SHORT"/>
    <property type="match status" value="1"/>
</dbReference>
<dbReference type="EMBL" id="AP014648">
    <property type="protein sequence ID" value="BAQ15885.1"/>
    <property type="molecule type" value="Genomic_DNA"/>
</dbReference>
<dbReference type="PANTHER" id="PTHR44196:SF2">
    <property type="entry name" value="SHORT-CHAIN DEHYDROGENASE-RELATED"/>
    <property type="match status" value="1"/>
</dbReference>
<evidence type="ECO:0000313" key="5">
    <source>
        <dbReference type="Proteomes" id="UP000031643"/>
    </source>
</evidence>
<comment type="similarity">
    <text evidence="1 3">Belongs to the short-chain dehydrogenases/reductases (SDR) family.</text>
</comment>
<dbReference type="PANTHER" id="PTHR44196">
    <property type="entry name" value="DEHYDROGENASE/REDUCTASE SDR FAMILY MEMBER 7B"/>
    <property type="match status" value="1"/>
</dbReference>
<evidence type="ECO:0000313" key="4">
    <source>
        <dbReference type="EMBL" id="BAQ15885.1"/>
    </source>
</evidence>